<dbReference type="EMBL" id="BAABLD010000008">
    <property type="protein sequence ID" value="GAA5166800.1"/>
    <property type="molecule type" value="Genomic_DNA"/>
</dbReference>
<dbReference type="InterPro" id="IPR000182">
    <property type="entry name" value="GNAT_dom"/>
</dbReference>
<dbReference type="PROSITE" id="PS51186">
    <property type="entry name" value="GNAT"/>
    <property type="match status" value="1"/>
</dbReference>
<organism evidence="4 5">
    <name type="scientific">Viridibacterium curvum</name>
    <dbReference type="NCBI Taxonomy" id="1101404"/>
    <lineage>
        <taxon>Bacteria</taxon>
        <taxon>Pseudomonadati</taxon>
        <taxon>Pseudomonadota</taxon>
        <taxon>Betaproteobacteria</taxon>
        <taxon>Rhodocyclales</taxon>
        <taxon>Rhodocyclaceae</taxon>
        <taxon>Viridibacterium</taxon>
    </lineage>
</organism>
<sequence>MAALLFLLDHYAAGPMGGSQPLTPETRARLVPGLRQRKDYCGFLAWQGDEAIGLINCFEGFSTFAAAPLLNVHDLVVLESRRGQGVGQLLLDAVEAAARQRRCCKLTLEVLTANRSAMALYQRAGFAPYVLDPAAGQALLMQKWLGD</sequence>
<protein>
    <submittedName>
        <fullName evidence="4">GNAT family N-acetyltransferase</fullName>
    </submittedName>
</protein>
<dbReference type="SUPFAM" id="SSF55729">
    <property type="entry name" value="Acyl-CoA N-acyltransferases (Nat)"/>
    <property type="match status" value="1"/>
</dbReference>
<evidence type="ECO:0000256" key="1">
    <source>
        <dbReference type="ARBA" id="ARBA00022679"/>
    </source>
</evidence>
<keyword evidence="2" id="KW-0012">Acyltransferase</keyword>
<comment type="caution">
    <text evidence="4">The sequence shown here is derived from an EMBL/GenBank/DDBJ whole genome shotgun (WGS) entry which is preliminary data.</text>
</comment>
<gene>
    <name evidence="4" type="ORF">GCM10025770_24420</name>
</gene>
<reference evidence="5" key="1">
    <citation type="journal article" date="2019" name="Int. J. Syst. Evol. Microbiol.">
        <title>The Global Catalogue of Microorganisms (GCM) 10K type strain sequencing project: providing services to taxonomists for standard genome sequencing and annotation.</title>
        <authorList>
            <consortium name="The Broad Institute Genomics Platform"/>
            <consortium name="The Broad Institute Genome Sequencing Center for Infectious Disease"/>
            <person name="Wu L."/>
            <person name="Ma J."/>
        </authorList>
    </citation>
    <scope>NUCLEOTIDE SEQUENCE [LARGE SCALE GENOMIC DNA]</scope>
    <source>
        <strain evidence="5">JCM 18715</strain>
    </source>
</reference>
<dbReference type="Pfam" id="PF00583">
    <property type="entry name" value="Acetyltransf_1"/>
    <property type="match status" value="1"/>
</dbReference>
<evidence type="ECO:0000313" key="5">
    <source>
        <dbReference type="Proteomes" id="UP001500547"/>
    </source>
</evidence>
<proteinExistence type="predicted"/>
<feature type="domain" description="N-acetyltransferase" evidence="3">
    <location>
        <begin position="1"/>
        <end position="146"/>
    </location>
</feature>
<dbReference type="PANTHER" id="PTHR43877:SF2">
    <property type="entry name" value="AMINOALKYLPHOSPHONATE N-ACETYLTRANSFERASE-RELATED"/>
    <property type="match status" value="1"/>
</dbReference>
<dbReference type="Gene3D" id="3.40.630.30">
    <property type="match status" value="1"/>
</dbReference>
<keyword evidence="1" id="KW-0808">Transferase</keyword>
<dbReference type="InterPro" id="IPR050832">
    <property type="entry name" value="Bact_Acetyltransf"/>
</dbReference>
<accession>A0ABP9QSH0</accession>
<name>A0ABP9QSH0_9RHOO</name>
<evidence type="ECO:0000256" key="2">
    <source>
        <dbReference type="ARBA" id="ARBA00023315"/>
    </source>
</evidence>
<evidence type="ECO:0000259" key="3">
    <source>
        <dbReference type="PROSITE" id="PS51186"/>
    </source>
</evidence>
<dbReference type="Proteomes" id="UP001500547">
    <property type="component" value="Unassembled WGS sequence"/>
</dbReference>
<keyword evidence="5" id="KW-1185">Reference proteome</keyword>
<evidence type="ECO:0000313" key="4">
    <source>
        <dbReference type="EMBL" id="GAA5166800.1"/>
    </source>
</evidence>
<dbReference type="PANTHER" id="PTHR43877">
    <property type="entry name" value="AMINOALKYLPHOSPHONATE N-ACETYLTRANSFERASE-RELATED-RELATED"/>
    <property type="match status" value="1"/>
</dbReference>
<dbReference type="CDD" id="cd04301">
    <property type="entry name" value="NAT_SF"/>
    <property type="match status" value="1"/>
</dbReference>
<dbReference type="InterPro" id="IPR016181">
    <property type="entry name" value="Acyl_CoA_acyltransferase"/>
</dbReference>